<evidence type="ECO:0000256" key="6">
    <source>
        <dbReference type="ARBA" id="ARBA00022833"/>
    </source>
</evidence>
<dbReference type="InterPro" id="IPR028090">
    <property type="entry name" value="JAB_dom_prok"/>
</dbReference>
<dbReference type="CDD" id="cd08073">
    <property type="entry name" value="MPN_NLPC_P60"/>
    <property type="match status" value="1"/>
</dbReference>
<dbReference type="Pfam" id="PF14464">
    <property type="entry name" value="Prok-JAB"/>
    <property type="match status" value="1"/>
</dbReference>
<reference evidence="9 10" key="1">
    <citation type="submission" date="2016-04" db="EMBL/GenBank/DDBJ databases">
        <authorList>
            <consortium name="Pathogen Informatics"/>
        </authorList>
    </citation>
    <scope>NUCLEOTIDE SEQUENCE [LARGE SCALE GENOMIC DNA]</scope>
    <source>
        <strain evidence="9 10">H044680328</strain>
    </source>
</reference>
<evidence type="ECO:0000256" key="3">
    <source>
        <dbReference type="ARBA" id="ARBA00022723"/>
    </source>
</evidence>
<dbReference type="GO" id="GO:0008235">
    <property type="term" value="F:metalloexopeptidase activity"/>
    <property type="evidence" value="ECO:0007669"/>
    <property type="project" value="TreeGrafter"/>
</dbReference>
<dbReference type="EMBL" id="LT546645">
    <property type="protein sequence ID" value="SAI66498.1"/>
    <property type="molecule type" value="Genomic_DNA"/>
</dbReference>
<proteinExistence type="inferred from homology"/>
<keyword evidence="6" id="KW-0862">Zinc</keyword>
<dbReference type="AlphaFoldDB" id="A0A157S7U3"/>
<gene>
    <name evidence="9" type="ORF">SAMEA3906487_00287</name>
</gene>
<protein>
    <submittedName>
        <fullName evidence="9">NlpC/P60 family</fullName>
    </submittedName>
</protein>
<evidence type="ECO:0000259" key="8">
    <source>
        <dbReference type="PROSITE" id="PS51935"/>
    </source>
</evidence>
<evidence type="ECO:0000256" key="2">
    <source>
        <dbReference type="ARBA" id="ARBA00022670"/>
    </source>
</evidence>
<dbReference type="PANTHER" id="PTHR34858:SF1">
    <property type="entry name" value="CYSO-CYSTEINE PEPTIDASE"/>
    <property type="match status" value="1"/>
</dbReference>
<evidence type="ECO:0000256" key="4">
    <source>
        <dbReference type="ARBA" id="ARBA00022801"/>
    </source>
</evidence>
<evidence type="ECO:0000256" key="5">
    <source>
        <dbReference type="ARBA" id="ARBA00022807"/>
    </source>
</evidence>
<dbReference type="GO" id="GO:0006508">
    <property type="term" value="P:proteolysis"/>
    <property type="evidence" value="ECO:0007669"/>
    <property type="project" value="UniProtKB-KW"/>
</dbReference>
<dbReference type="GO" id="GO:0008270">
    <property type="term" value="F:zinc ion binding"/>
    <property type="evidence" value="ECO:0007669"/>
    <property type="project" value="TreeGrafter"/>
</dbReference>
<keyword evidence="4" id="KW-0378">Hydrolase</keyword>
<keyword evidence="2" id="KW-0645">Protease</keyword>
<dbReference type="SUPFAM" id="SSF54001">
    <property type="entry name" value="Cysteine proteinases"/>
    <property type="match status" value="1"/>
</dbReference>
<dbReference type="Pfam" id="PF00877">
    <property type="entry name" value="NLPC_P60"/>
    <property type="match status" value="1"/>
</dbReference>
<dbReference type="SUPFAM" id="SSF102712">
    <property type="entry name" value="JAB1/MPN domain"/>
    <property type="match status" value="1"/>
</dbReference>
<keyword evidence="7" id="KW-0482">Metalloprotease</keyword>
<evidence type="ECO:0000256" key="1">
    <source>
        <dbReference type="ARBA" id="ARBA00007074"/>
    </source>
</evidence>
<dbReference type="PANTHER" id="PTHR34858">
    <property type="entry name" value="CYSO-CYSTEINE PEPTIDASE"/>
    <property type="match status" value="1"/>
</dbReference>
<keyword evidence="3" id="KW-0479">Metal-binding</keyword>
<dbReference type="PATRIC" id="fig|123899.6.peg.269"/>
<dbReference type="Gene3D" id="3.40.140.10">
    <property type="entry name" value="Cytidine Deaminase, domain 2"/>
    <property type="match status" value="1"/>
</dbReference>
<dbReference type="Proteomes" id="UP000076825">
    <property type="component" value="Chromosome 1"/>
</dbReference>
<dbReference type="KEGG" id="btrm:SAMEA390648700287"/>
<keyword evidence="5" id="KW-0788">Thiol protease</keyword>
<accession>A0A157S7U3</accession>
<feature type="domain" description="NlpC/P60" evidence="8">
    <location>
        <begin position="99"/>
        <end position="255"/>
    </location>
</feature>
<dbReference type="STRING" id="123899.SAMEA3906487_00287"/>
<dbReference type="InterPro" id="IPR038765">
    <property type="entry name" value="Papain-like_cys_pep_sf"/>
</dbReference>
<dbReference type="GO" id="GO:0008234">
    <property type="term" value="F:cysteine-type peptidase activity"/>
    <property type="evidence" value="ECO:0007669"/>
    <property type="project" value="UniProtKB-KW"/>
</dbReference>
<comment type="similarity">
    <text evidence="1">Belongs to the peptidase C40 family.</text>
</comment>
<evidence type="ECO:0000313" key="10">
    <source>
        <dbReference type="Proteomes" id="UP000076825"/>
    </source>
</evidence>
<dbReference type="InterPro" id="IPR051929">
    <property type="entry name" value="VirAsm_ModProt"/>
</dbReference>
<dbReference type="InterPro" id="IPR000064">
    <property type="entry name" value="NLP_P60_dom"/>
</dbReference>
<evidence type="ECO:0000256" key="7">
    <source>
        <dbReference type="ARBA" id="ARBA00023049"/>
    </source>
</evidence>
<dbReference type="PROSITE" id="PS51935">
    <property type="entry name" value="NLPC_P60"/>
    <property type="match status" value="1"/>
</dbReference>
<name>A0A157S7U3_9BORD</name>
<keyword evidence="10" id="KW-1185">Reference proteome</keyword>
<sequence length="259" mass="29266">MMLKRTIRAIQAHAIAEYPREACGLVVMVGRSERYFPCRNLAPGNDHFSMCPDDWAAAEDLGRIALVVHSHPEASAAPSAADRVSCEAHRLPWLIVEVRKGDDGLVVTGEMRSFRPEGYQAPLLGRPFEHGVLDCYSVIRDWYLRERGIELLDFERADGWWHGEDELYLDQFQEAGFRPLRAGEAMQTGDMILMQHMSARTNHGGLYLGDAPLSEAPGLHPIPNAMLHHLYGRPSERVVYGGYWRDITRLVVRYEGRGV</sequence>
<evidence type="ECO:0000313" key="9">
    <source>
        <dbReference type="EMBL" id="SAI66498.1"/>
    </source>
</evidence>
<organism evidence="9 10">
    <name type="scientific">Bordetella trematum</name>
    <dbReference type="NCBI Taxonomy" id="123899"/>
    <lineage>
        <taxon>Bacteria</taxon>
        <taxon>Pseudomonadati</taxon>
        <taxon>Pseudomonadota</taxon>
        <taxon>Betaproteobacteria</taxon>
        <taxon>Burkholderiales</taxon>
        <taxon>Alcaligenaceae</taxon>
        <taxon>Bordetella</taxon>
    </lineage>
</organism>